<reference evidence="14" key="1">
    <citation type="submission" date="2025-08" db="UniProtKB">
        <authorList>
            <consortium name="RefSeq"/>
        </authorList>
    </citation>
    <scope>IDENTIFICATION</scope>
    <source>
        <tissue evidence="14">Gonads</tissue>
    </source>
</reference>
<dbReference type="OrthoDB" id="6159456at2759"/>
<dbReference type="InParanoid" id="A0A6J2YHH9"/>
<keyword evidence="13" id="KW-1185">Reference proteome</keyword>
<feature type="transmembrane region" description="Helical" evidence="11">
    <location>
        <begin position="119"/>
        <end position="139"/>
    </location>
</feature>
<evidence type="ECO:0000256" key="5">
    <source>
        <dbReference type="ARBA" id="ARBA00022989"/>
    </source>
</evidence>
<dbReference type="CDD" id="cd00637">
    <property type="entry name" value="7tm_classA_rhodopsin-like"/>
    <property type="match status" value="1"/>
</dbReference>
<feature type="domain" description="G-protein coupled receptors family 1 profile" evidence="12">
    <location>
        <begin position="19"/>
        <end position="306"/>
    </location>
</feature>
<dbReference type="GO" id="GO:0005886">
    <property type="term" value="C:plasma membrane"/>
    <property type="evidence" value="ECO:0007669"/>
    <property type="project" value="UniProtKB-SubCell"/>
</dbReference>
<dbReference type="KEGG" id="soy:115888047"/>
<gene>
    <name evidence="14" type="primary">LOC115888047</name>
</gene>
<organism evidence="13 14">
    <name type="scientific">Sitophilus oryzae</name>
    <name type="common">Rice weevil</name>
    <name type="synonym">Curculio oryzae</name>
    <dbReference type="NCBI Taxonomy" id="7048"/>
    <lineage>
        <taxon>Eukaryota</taxon>
        <taxon>Metazoa</taxon>
        <taxon>Ecdysozoa</taxon>
        <taxon>Arthropoda</taxon>
        <taxon>Hexapoda</taxon>
        <taxon>Insecta</taxon>
        <taxon>Pterygota</taxon>
        <taxon>Neoptera</taxon>
        <taxon>Endopterygota</taxon>
        <taxon>Coleoptera</taxon>
        <taxon>Polyphaga</taxon>
        <taxon>Cucujiformia</taxon>
        <taxon>Curculionidae</taxon>
        <taxon>Dryophthorinae</taxon>
        <taxon>Sitophilus</taxon>
    </lineage>
</organism>
<dbReference type="InterPro" id="IPR000276">
    <property type="entry name" value="GPCR_Rhodpsn"/>
</dbReference>
<accession>A0A6J2YHH9</accession>
<keyword evidence="7 11" id="KW-0472">Membrane</keyword>
<evidence type="ECO:0000256" key="9">
    <source>
        <dbReference type="ARBA" id="ARBA00023224"/>
    </source>
</evidence>
<evidence type="ECO:0000256" key="11">
    <source>
        <dbReference type="SAM" id="Phobius"/>
    </source>
</evidence>
<sequence>MTLVLSLLLTILCTVGIIFNVYIVLIILLTRQVSSANNILLLHLGVLNIPFGILFLVFCIPGIKETQWAIAGAPCTTTGFLFTLVHPLLLWTICGLNCDRYYAIATPLHYTNIISTQRVISGLAIGWVNSFLFTIPPLFNVSPYRYMKGLGVCIPDFNDGRSAFWYAVAYTCFTLLLPATVLICCNAKILIIARYHRHRIASAIYEVTLSAQVTITHQRNPFFVPTVTAPSAGGPKFRGPNAVFSVFQLVGSFLVMHVPYYVLVISDAMLHVSEEDGSTRMEGINLAYAAAETLLICSPAINGYLYGLKNKSLRKAFMNYWRKKQTKNEVNHEIQARTPSTCGSRRPSLTPFGLFAKNATVSRRMSETLIDVNRSLKNGNRSRIKRITSDLMWRPSSATNLNLSPKEETPPKPIKQTISCNTLRVPEEGATSVTVLEEDIRIAFEMEGKADSPSKPYSPGVFLKTFFKFDQEKVTKKAKEPSETSPKRLEGIYRCNECFCSDKQGSDFRSPRILITRAYSEESEKNSQGNSPSKDINRKHSNSASNLVEKKWRTIKYEAAHLYLSVFLVILVEAIQVACNLRLV</sequence>
<evidence type="ECO:0000313" key="13">
    <source>
        <dbReference type="Proteomes" id="UP000504635"/>
    </source>
</evidence>
<dbReference type="RefSeq" id="XP_030763478.1">
    <property type="nucleotide sequence ID" value="XM_030907618.1"/>
</dbReference>
<keyword evidence="8" id="KW-0675">Receptor</keyword>
<dbReference type="InterPro" id="IPR050569">
    <property type="entry name" value="TAAR"/>
</dbReference>
<dbReference type="PANTHER" id="PTHR24249:SF406">
    <property type="entry name" value="G-PROTEIN COUPLED RECEPTORS FAMILY 1 PROFILE DOMAIN-CONTAINING PROTEIN"/>
    <property type="match status" value="1"/>
</dbReference>
<protein>
    <submittedName>
        <fullName evidence="14">G protein-coupled receptor 161-like</fullName>
    </submittedName>
</protein>
<dbReference type="PRINTS" id="PR00237">
    <property type="entry name" value="GPCRRHODOPSN"/>
</dbReference>
<dbReference type="PROSITE" id="PS50262">
    <property type="entry name" value="G_PROTEIN_RECEP_F1_2"/>
    <property type="match status" value="1"/>
</dbReference>
<evidence type="ECO:0000256" key="2">
    <source>
        <dbReference type="ARBA" id="ARBA00010663"/>
    </source>
</evidence>
<dbReference type="Pfam" id="PF00001">
    <property type="entry name" value="7tm_1"/>
    <property type="match status" value="1"/>
</dbReference>
<feature type="transmembrane region" description="Helical" evidence="11">
    <location>
        <begin position="6"/>
        <end position="29"/>
    </location>
</feature>
<proteinExistence type="inferred from homology"/>
<evidence type="ECO:0000259" key="12">
    <source>
        <dbReference type="PROSITE" id="PS50262"/>
    </source>
</evidence>
<name>A0A6J2YHH9_SITOR</name>
<evidence type="ECO:0000256" key="7">
    <source>
        <dbReference type="ARBA" id="ARBA00023136"/>
    </source>
</evidence>
<keyword evidence="5 11" id="KW-1133">Transmembrane helix</keyword>
<keyword evidence="4 11" id="KW-0812">Transmembrane</keyword>
<keyword evidence="6" id="KW-0297">G-protein coupled receptor</keyword>
<dbReference type="Gene3D" id="1.20.1070.10">
    <property type="entry name" value="Rhodopsin 7-helix transmembrane proteins"/>
    <property type="match status" value="1"/>
</dbReference>
<feature type="transmembrane region" description="Helical" evidence="11">
    <location>
        <begin position="246"/>
        <end position="266"/>
    </location>
</feature>
<evidence type="ECO:0000256" key="10">
    <source>
        <dbReference type="SAM" id="MobiDB-lite"/>
    </source>
</evidence>
<dbReference type="InterPro" id="IPR017452">
    <property type="entry name" value="GPCR_Rhodpsn_7TM"/>
</dbReference>
<feature type="transmembrane region" description="Helical" evidence="11">
    <location>
        <begin position="286"/>
        <end position="308"/>
    </location>
</feature>
<dbReference type="Proteomes" id="UP000504635">
    <property type="component" value="Unplaced"/>
</dbReference>
<evidence type="ECO:0000256" key="1">
    <source>
        <dbReference type="ARBA" id="ARBA00004651"/>
    </source>
</evidence>
<dbReference type="SUPFAM" id="SSF81321">
    <property type="entry name" value="Family A G protein-coupled receptor-like"/>
    <property type="match status" value="1"/>
</dbReference>
<feature type="transmembrane region" description="Helical" evidence="11">
    <location>
        <begin position="69"/>
        <end position="98"/>
    </location>
</feature>
<feature type="transmembrane region" description="Helical" evidence="11">
    <location>
        <begin position="560"/>
        <end position="583"/>
    </location>
</feature>
<dbReference type="GO" id="GO:0004930">
    <property type="term" value="F:G protein-coupled receptor activity"/>
    <property type="evidence" value="ECO:0007669"/>
    <property type="project" value="UniProtKB-KW"/>
</dbReference>
<evidence type="ECO:0000256" key="3">
    <source>
        <dbReference type="ARBA" id="ARBA00022475"/>
    </source>
</evidence>
<evidence type="ECO:0000313" key="14">
    <source>
        <dbReference type="RefSeq" id="XP_030763478.1"/>
    </source>
</evidence>
<evidence type="ECO:0000256" key="6">
    <source>
        <dbReference type="ARBA" id="ARBA00023040"/>
    </source>
</evidence>
<evidence type="ECO:0000256" key="4">
    <source>
        <dbReference type="ARBA" id="ARBA00022692"/>
    </source>
</evidence>
<comment type="similarity">
    <text evidence="2">Belongs to the G-protein coupled receptor 1 family.</text>
</comment>
<keyword evidence="3" id="KW-1003">Cell membrane</keyword>
<dbReference type="GeneID" id="115888047"/>
<feature type="transmembrane region" description="Helical" evidence="11">
    <location>
        <begin position="41"/>
        <end position="63"/>
    </location>
</feature>
<feature type="region of interest" description="Disordered" evidence="10">
    <location>
        <begin position="519"/>
        <end position="542"/>
    </location>
</feature>
<evidence type="ECO:0000256" key="8">
    <source>
        <dbReference type="ARBA" id="ARBA00023170"/>
    </source>
</evidence>
<dbReference type="PANTHER" id="PTHR24249">
    <property type="entry name" value="HISTAMINE RECEPTOR-RELATED G-PROTEIN COUPLED RECEPTOR"/>
    <property type="match status" value="1"/>
</dbReference>
<feature type="transmembrane region" description="Helical" evidence="11">
    <location>
        <begin position="164"/>
        <end position="191"/>
    </location>
</feature>
<keyword evidence="9" id="KW-0807">Transducer</keyword>
<comment type="subcellular location">
    <subcellularLocation>
        <location evidence="1">Cell membrane</location>
        <topology evidence="1">Multi-pass membrane protein</topology>
    </subcellularLocation>
</comment>
<dbReference type="AlphaFoldDB" id="A0A6J2YHH9"/>